<dbReference type="InterPro" id="IPR015882">
    <property type="entry name" value="HEX_bac_N"/>
</dbReference>
<dbReference type="EMBL" id="WPIK01000002">
    <property type="protein sequence ID" value="MVN20501.1"/>
    <property type="molecule type" value="Genomic_DNA"/>
</dbReference>
<evidence type="ECO:0000256" key="4">
    <source>
        <dbReference type="ARBA" id="ARBA00022801"/>
    </source>
</evidence>
<protein>
    <recommendedName>
        <fullName evidence="3">beta-N-acetylhexosaminidase</fullName>
        <ecNumber evidence="3">3.2.1.52</ecNumber>
    </recommendedName>
</protein>
<dbReference type="GO" id="GO:0004563">
    <property type="term" value="F:beta-N-acetylhexosaminidase activity"/>
    <property type="evidence" value="ECO:0007669"/>
    <property type="project" value="UniProtKB-EC"/>
</dbReference>
<dbReference type="Pfam" id="PF13290">
    <property type="entry name" value="CHB_HEX_C_1"/>
    <property type="match status" value="1"/>
</dbReference>
<comment type="similarity">
    <text evidence="2">Belongs to the glycosyl hydrolase 20 family.</text>
</comment>
<evidence type="ECO:0000256" key="5">
    <source>
        <dbReference type="ARBA" id="ARBA00023295"/>
    </source>
</evidence>
<dbReference type="InterPro" id="IPR015883">
    <property type="entry name" value="Glyco_hydro_20_cat"/>
</dbReference>
<evidence type="ECO:0000256" key="6">
    <source>
        <dbReference type="PIRSR" id="PIRSR625705-1"/>
    </source>
</evidence>
<dbReference type="PRINTS" id="PR00738">
    <property type="entry name" value="GLHYDRLASE20"/>
</dbReference>
<dbReference type="GO" id="GO:0016020">
    <property type="term" value="C:membrane"/>
    <property type="evidence" value="ECO:0007669"/>
    <property type="project" value="TreeGrafter"/>
</dbReference>
<evidence type="ECO:0000313" key="12">
    <source>
        <dbReference type="Proteomes" id="UP000462014"/>
    </source>
</evidence>
<dbReference type="PANTHER" id="PTHR22600:SF57">
    <property type="entry name" value="BETA-N-ACETYLHEXOSAMINIDASE"/>
    <property type="match status" value="1"/>
</dbReference>
<gene>
    <name evidence="11" type="ORF">GO621_03000</name>
</gene>
<comment type="catalytic activity">
    <reaction evidence="1">
        <text>Hydrolysis of terminal non-reducing N-acetyl-D-hexosamine residues in N-acetyl-beta-D-hexosaminides.</text>
        <dbReference type="EC" id="3.2.1.52"/>
    </reaction>
</comment>
<dbReference type="InterPro" id="IPR029018">
    <property type="entry name" value="Hex-like_dom2"/>
</dbReference>
<evidence type="ECO:0000313" key="11">
    <source>
        <dbReference type="EMBL" id="MVN20501.1"/>
    </source>
</evidence>
<evidence type="ECO:0000259" key="10">
    <source>
        <dbReference type="Pfam" id="PF13290"/>
    </source>
</evidence>
<dbReference type="PANTHER" id="PTHR22600">
    <property type="entry name" value="BETA-HEXOSAMINIDASE"/>
    <property type="match status" value="1"/>
</dbReference>
<evidence type="ECO:0000256" key="7">
    <source>
        <dbReference type="SAM" id="SignalP"/>
    </source>
</evidence>
<dbReference type="Pfam" id="PF02838">
    <property type="entry name" value="Glyco_hydro_20b"/>
    <property type="match status" value="1"/>
</dbReference>
<accession>A0A7K1ST74</accession>
<feature type="domain" description="GH29D-like beta-sandwich" evidence="10">
    <location>
        <begin position="544"/>
        <end position="602"/>
    </location>
</feature>
<dbReference type="SUPFAM" id="SSF55545">
    <property type="entry name" value="beta-N-acetylhexosaminidase-like domain"/>
    <property type="match status" value="1"/>
</dbReference>
<dbReference type="InterPro" id="IPR017853">
    <property type="entry name" value="GH"/>
</dbReference>
<dbReference type="GO" id="GO:0005975">
    <property type="term" value="P:carbohydrate metabolic process"/>
    <property type="evidence" value="ECO:0007669"/>
    <property type="project" value="InterPro"/>
</dbReference>
<keyword evidence="12" id="KW-1185">Reference proteome</keyword>
<evidence type="ECO:0000259" key="9">
    <source>
        <dbReference type="Pfam" id="PF02838"/>
    </source>
</evidence>
<feature type="domain" description="Glycoside hydrolase family 20 catalytic" evidence="8">
    <location>
        <begin position="152"/>
        <end position="499"/>
    </location>
</feature>
<evidence type="ECO:0000259" key="8">
    <source>
        <dbReference type="Pfam" id="PF00728"/>
    </source>
</evidence>
<proteinExistence type="inferred from homology"/>
<dbReference type="Gene3D" id="3.20.20.80">
    <property type="entry name" value="Glycosidases"/>
    <property type="match status" value="1"/>
</dbReference>
<organism evidence="11 12">
    <name type="scientific">Mucilaginibacter arboris</name>
    <dbReference type="NCBI Taxonomy" id="2682090"/>
    <lineage>
        <taxon>Bacteria</taxon>
        <taxon>Pseudomonadati</taxon>
        <taxon>Bacteroidota</taxon>
        <taxon>Sphingobacteriia</taxon>
        <taxon>Sphingobacteriales</taxon>
        <taxon>Sphingobacteriaceae</taxon>
        <taxon>Mucilaginibacter</taxon>
    </lineage>
</organism>
<sequence>MLKKNFLSLVFLVLFASMANAQLANDVTIIPKPAAVQRGTGTFKINKNTRIIAKGNDAKKVAELFNYFLNKKYGFVLKVENNAASGAIVLNTLPAVKMPSESYQLKVTSNGINIEGERSGVFYGVQSLLQLMDGPDNQLSVPAVTIKDQPNFAYRGMMLDVCRHFFEVDELKKILDVMAYLKLNRFHWHLTDDQGWRLEIKKYPKLTTISAWRDSSIIGGYNDFKPFIYDGKRTGGFYTQDQARAIVKYAAERNIEVIPEIEMPGHCTAVLAAYPELGNGTGPYHVPGFWGVHRTIYNPGEPTFEFLENVLKEVMAIFPSKYIHIGGDEVPKDEWKTSALAQKIIADNHLKDEDALQSWFISKIEKFLNQNGRNLIGWDEILEGGLAPNATVMSWRGEQGGIQAAKENHHVIMSPGGYMYIDHAQAKDNKTEPLAIGGFLPLNTVYNYHPVPEVLTPEQQKYILGVQANMWTEYVPTNQKLEYMVFPRLLAVAEVGWTKPENKDFDDFSKKRLPKVLLDMEKFGINYRIPEGAVLIDNDQQTGRKKLTITSFVADSKIYYTVDGYKADNTANLYTGPILLPFTNNRPITVKYVIVTPLNRMSNEFNINIK</sequence>
<dbReference type="InterPro" id="IPR059177">
    <property type="entry name" value="GH29D-like_dom"/>
</dbReference>
<reference evidence="11 12" key="1">
    <citation type="submission" date="2019-12" db="EMBL/GenBank/DDBJ databases">
        <title>Mucilaginibacter sp. HMF7410 genome sequencing and assembly.</title>
        <authorList>
            <person name="Kang H."/>
            <person name="Cha I."/>
            <person name="Kim H."/>
            <person name="Joh K."/>
        </authorList>
    </citation>
    <scope>NUCLEOTIDE SEQUENCE [LARGE SCALE GENOMIC DNA]</scope>
    <source>
        <strain evidence="11 12">HMF7410</strain>
    </source>
</reference>
<name>A0A7K1ST74_9SPHI</name>
<feature type="domain" description="Beta-hexosaminidase bacterial type N-terminal" evidence="9">
    <location>
        <begin position="28"/>
        <end position="149"/>
    </location>
</feature>
<evidence type="ECO:0000256" key="2">
    <source>
        <dbReference type="ARBA" id="ARBA00006285"/>
    </source>
</evidence>
<dbReference type="Gene3D" id="3.30.379.10">
    <property type="entry name" value="Chitobiase/beta-hexosaminidase domain 2-like"/>
    <property type="match status" value="1"/>
</dbReference>
<dbReference type="SUPFAM" id="SSF51445">
    <property type="entry name" value="(Trans)glycosidases"/>
    <property type="match status" value="1"/>
</dbReference>
<dbReference type="GO" id="GO:0030203">
    <property type="term" value="P:glycosaminoglycan metabolic process"/>
    <property type="evidence" value="ECO:0007669"/>
    <property type="project" value="TreeGrafter"/>
</dbReference>
<keyword evidence="4 11" id="KW-0378">Hydrolase</keyword>
<keyword evidence="5" id="KW-0326">Glycosidase</keyword>
<dbReference type="Pfam" id="PF00728">
    <property type="entry name" value="Glyco_hydro_20"/>
    <property type="match status" value="1"/>
</dbReference>
<feature type="signal peptide" evidence="7">
    <location>
        <begin position="1"/>
        <end position="21"/>
    </location>
</feature>
<dbReference type="AlphaFoldDB" id="A0A7K1ST74"/>
<evidence type="ECO:0000256" key="1">
    <source>
        <dbReference type="ARBA" id="ARBA00001231"/>
    </source>
</evidence>
<keyword evidence="7" id="KW-0732">Signal</keyword>
<evidence type="ECO:0000256" key="3">
    <source>
        <dbReference type="ARBA" id="ARBA00012663"/>
    </source>
</evidence>
<dbReference type="InterPro" id="IPR025705">
    <property type="entry name" value="Beta_hexosaminidase_sua/sub"/>
</dbReference>
<feature type="active site" description="Proton donor" evidence="6">
    <location>
        <position position="329"/>
    </location>
</feature>
<feature type="chain" id="PRO_5029472376" description="beta-N-acetylhexosaminidase" evidence="7">
    <location>
        <begin position="22"/>
        <end position="610"/>
    </location>
</feature>
<dbReference type="CDD" id="cd06563">
    <property type="entry name" value="GH20_chitobiase-like"/>
    <property type="match status" value="1"/>
</dbReference>
<dbReference type="EC" id="3.2.1.52" evidence="3"/>
<comment type="caution">
    <text evidence="11">The sequence shown here is derived from an EMBL/GenBank/DDBJ whole genome shotgun (WGS) entry which is preliminary data.</text>
</comment>
<dbReference type="Proteomes" id="UP000462014">
    <property type="component" value="Unassembled WGS sequence"/>
</dbReference>